<evidence type="ECO:0000256" key="1">
    <source>
        <dbReference type="ARBA" id="ARBA00004141"/>
    </source>
</evidence>
<feature type="transmembrane region" description="Helical" evidence="6">
    <location>
        <begin position="258"/>
        <end position="276"/>
    </location>
</feature>
<evidence type="ECO:0000313" key="8">
    <source>
        <dbReference type="EMBL" id="SSX12822.1"/>
    </source>
</evidence>
<feature type="transmembrane region" description="Helical" evidence="6">
    <location>
        <begin position="66"/>
        <end position="85"/>
    </location>
</feature>
<feature type="transmembrane region" description="Helical" evidence="6">
    <location>
        <begin position="164"/>
        <end position="183"/>
    </location>
</feature>
<organism evidence="9">
    <name type="scientific">Culicoides sonorensis</name>
    <name type="common">Biting midge</name>
    <dbReference type="NCBI Taxonomy" id="179676"/>
    <lineage>
        <taxon>Eukaryota</taxon>
        <taxon>Metazoa</taxon>
        <taxon>Ecdysozoa</taxon>
        <taxon>Arthropoda</taxon>
        <taxon>Hexapoda</taxon>
        <taxon>Insecta</taxon>
        <taxon>Pterygota</taxon>
        <taxon>Neoptera</taxon>
        <taxon>Endopterygota</taxon>
        <taxon>Diptera</taxon>
        <taxon>Nematocera</taxon>
        <taxon>Chironomoidea</taxon>
        <taxon>Ceratopogonidae</taxon>
        <taxon>Ceratopogoninae</taxon>
        <taxon>Culicoides</taxon>
        <taxon>Monoculicoides</taxon>
    </lineage>
</organism>
<dbReference type="GO" id="GO:0016020">
    <property type="term" value="C:membrane"/>
    <property type="evidence" value="ECO:0007669"/>
    <property type="project" value="UniProtKB-SubCell"/>
</dbReference>
<dbReference type="CDD" id="cd01116">
    <property type="entry name" value="P_permease"/>
    <property type="match status" value="1"/>
</dbReference>
<dbReference type="GO" id="GO:0055085">
    <property type="term" value="P:transmembrane transport"/>
    <property type="evidence" value="ECO:0007669"/>
    <property type="project" value="InterPro"/>
</dbReference>
<feature type="transmembrane region" description="Helical" evidence="6">
    <location>
        <begin position="467"/>
        <end position="487"/>
    </location>
</feature>
<dbReference type="AlphaFoldDB" id="A0A336MP39"/>
<evidence type="ECO:0000256" key="5">
    <source>
        <dbReference type="ARBA" id="ARBA00023136"/>
    </source>
</evidence>
<evidence type="ECO:0000256" key="2">
    <source>
        <dbReference type="ARBA" id="ARBA00022448"/>
    </source>
</evidence>
<feature type="domain" description="Citrate transporter-like" evidence="7">
    <location>
        <begin position="178"/>
        <end position="597"/>
    </location>
</feature>
<evidence type="ECO:0000256" key="3">
    <source>
        <dbReference type="ARBA" id="ARBA00022692"/>
    </source>
</evidence>
<feature type="transmembrane region" description="Helical" evidence="6">
    <location>
        <begin position="444"/>
        <end position="461"/>
    </location>
</feature>
<feature type="transmembrane region" description="Helical" evidence="6">
    <location>
        <begin position="223"/>
        <end position="246"/>
    </location>
</feature>
<dbReference type="VEuPathDB" id="VectorBase:CSON004766"/>
<comment type="subcellular location">
    <subcellularLocation>
        <location evidence="1">Membrane</location>
        <topology evidence="1">Multi-pass membrane protein</topology>
    </subcellularLocation>
</comment>
<proteinExistence type="predicted"/>
<keyword evidence="4 6" id="KW-1133">Transmembrane helix</keyword>
<evidence type="ECO:0000313" key="9">
    <source>
        <dbReference type="EMBL" id="SSX32264.1"/>
    </source>
</evidence>
<dbReference type="InterPro" id="IPR051475">
    <property type="entry name" value="Diverse_Ion_Transporter"/>
</dbReference>
<reference evidence="8" key="1">
    <citation type="submission" date="2018-04" db="EMBL/GenBank/DDBJ databases">
        <authorList>
            <person name="Go L.Y."/>
            <person name="Mitchell J.A."/>
        </authorList>
    </citation>
    <scope>NUCLEOTIDE SEQUENCE</scope>
    <source>
        <tissue evidence="8">Whole organism</tissue>
    </source>
</reference>
<dbReference type="Pfam" id="PF03600">
    <property type="entry name" value="CitMHS"/>
    <property type="match status" value="1"/>
</dbReference>
<dbReference type="PANTHER" id="PTHR43568">
    <property type="entry name" value="P PROTEIN"/>
    <property type="match status" value="1"/>
</dbReference>
<accession>A0A336MP39</accession>
<feature type="transmembrane region" description="Helical" evidence="6">
    <location>
        <begin position="499"/>
        <end position="517"/>
    </location>
</feature>
<evidence type="ECO:0000256" key="4">
    <source>
        <dbReference type="ARBA" id="ARBA00022989"/>
    </source>
</evidence>
<feature type="transmembrane region" description="Helical" evidence="6">
    <location>
        <begin position="190"/>
        <end position="207"/>
    </location>
</feature>
<keyword evidence="3 6" id="KW-0812">Transmembrane</keyword>
<reference evidence="9" key="2">
    <citation type="submission" date="2018-07" db="EMBL/GenBank/DDBJ databases">
        <authorList>
            <person name="Quirk P.G."/>
            <person name="Krulwich T.A."/>
        </authorList>
    </citation>
    <scope>NUCLEOTIDE SEQUENCE</scope>
</reference>
<name>A0A336MP39_CULSO</name>
<feature type="transmembrane region" description="Helical" evidence="6">
    <location>
        <begin position="347"/>
        <end position="365"/>
    </location>
</feature>
<evidence type="ECO:0000259" key="7">
    <source>
        <dbReference type="Pfam" id="PF03600"/>
    </source>
</evidence>
<keyword evidence="5 6" id="KW-0472">Membrane</keyword>
<evidence type="ECO:0000256" key="6">
    <source>
        <dbReference type="SAM" id="Phobius"/>
    </source>
</evidence>
<gene>
    <name evidence="9" type="primary">CSON004766</name>
</gene>
<dbReference type="PANTHER" id="PTHR43568:SF1">
    <property type="entry name" value="P PROTEIN"/>
    <property type="match status" value="1"/>
</dbReference>
<dbReference type="EMBL" id="UFQS01001973">
    <property type="protein sequence ID" value="SSX12822.1"/>
    <property type="molecule type" value="Genomic_DNA"/>
</dbReference>
<keyword evidence="2" id="KW-0813">Transport</keyword>
<protein>
    <submittedName>
        <fullName evidence="9">CSON004766 protein</fullName>
    </submittedName>
</protein>
<feature type="transmembrane region" description="Helical" evidence="6">
    <location>
        <begin position="540"/>
        <end position="561"/>
    </location>
</feature>
<dbReference type="EMBL" id="UFQT01001973">
    <property type="protein sequence ID" value="SSX32264.1"/>
    <property type="molecule type" value="Genomic_DNA"/>
</dbReference>
<sequence>MKSEVNDLKYESINLEEICDTALNKWKSLPDSIKNDPCFMDFQRKFNENAANSEQNKQQSFKIIQYSKTIGLSLIWILITCYLLIKEEKVLKHELHTIGADSTYKLILPYESDKHTVRFWIEGYFGVGLDENTTNVCKDCLEFNFFGDYLEFVFSYDLDIENPTYSIILAAFVLIFLYGLIIWEVVHRTFASVLSSALAIACLAIVNDRPTMKEIINWIDFETIMLLFCMMIITGILTETGVFNYLAVFVYRHTKGNIWALIHSLCILTTVISAFLDNVTTTLLISPVTITLCETMELDPVPVLMMIVIHANIGGTTTPVGDPPNVIITSNPHVVQGGVSFMTFTKFMGMGVFLCVISTAFYIRVMYRNVEKLKKNCMVSQNDKLVHEWEEALKTLGSSDNEAVLKGIIQEKISQLTSSTMEPETFELKLKKMEQMYPIKDKPLLYKACAVLIFVISLFLIESVPEIQRLSLSWCALLGLLLLLIISNKDDMDIILSKVEWPTLLFFASMFIIMEIVDRLGLIKLIGDITKDLILSVPTAYQLSLAIIIILWVSGIVSAFIDSIPVTAMMVKVVVSIAQNKTLGLPLSPLIWALAFGPCLGGNGTLIRISRYVGHPLSNDNVLSIIVPVKEKK</sequence>
<dbReference type="InterPro" id="IPR004680">
    <property type="entry name" value="Cit_transptr-like_dom"/>
</dbReference>